<protein>
    <submittedName>
        <fullName evidence="1">Uncharacterized protein</fullName>
    </submittedName>
</protein>
<evidence type="ECO:0000313" key="3">
    <source>
        <dbReference type="Proteomes" id="UP000018208"/>
    </source>
</evidence>
<accession>V6LWS4</accession>
<gene>
    <name evidence="1" type="ORF">SS50377_11286</name>
    <name evidence="2" type="ORF">SS50377_23691</name>
</gene>
<organism evidence="1">
    <name type="scientific">Spironucleus salmonicida</name>
    <dbReference type="NCBI Taxonomy" id="348837"/>
    <lineage>
        <taxon>Eukaryota</taxon>
        <taxon>Metamonada</taxon>
        <taxon>Diplomonadida</taxon>
        <taxon>Hexamitidae</taxon>
        <taxon>Hexamitinae</taxon>
        <taxon>Spironucleus</taxon>
    </lineage>
</organism>
<evidence type="ECO:0000313" key="2">
    <source>
        <dbReference type="EMBL" id="KAH0573756.1"/>
    </source>
</evidence>
<reference evidence="1 2" key="1">
    <citation type="journal article" date="2014" name="PLoS Genet.">
        <title>The Genome of Spironucleus salmonicida Highlights a Fish Pathogen Adapted to Fluctuating Environments.</title>
        <authorList>
            <person name="Xu F."/>
            <person name="Jerlstrom-Hultqvist J."/>
            <person name="Einarsson E."/>
            <person name="Astvaldsson A."/>
            <person name="Svard S.G."/>
            <person name="Andersson J.O."/>
        </authorList>
    </citation>
    <scope>NUCLEOTIDE SEQUENCE</scope>
    <source>
        <strain evidence="2">ATCC 50377</strain>
    </source>
</reference>
<name>V6LWS4_9EUKA</name>
<keyword evidence="3" id="KW-1185">Reference proteome</keyword>
<dbReference type="EMBL" id="AUWU02000004">
    <property type="protein sequence ID" value="KAH0573756.1"/>
    <property type="molecule type" value="Genomic_DNA"/>
</dbReference>
<proteinExistence type="predicted"/>
<dbReference type="VEuPathDB" id="GiardiaDB:SS50377_23691"/>
<reference evidence="2" key="2">
    <citation type="submission" date="2020-12" db="EMBL/GenBank/DDBJ databases">
        <title>New Spironucleus salmonicida genome in near-complete chromosomes.</title>
        <authorList>
            <person name="Xu F."/>
            <person name="Kurt Z."/>
            <person name="Jimenez-Gonzalez A."/>
            <person name="Astvaldsson A."/>
            <person name="Andersson J.O."/>
            <person name="Svard S.G."/>
        </authorList>
    </citation>
    <scope>NUCLEOTIDE SEQUENCE</scope>
    <source>
        <strain evidence="2">ATCC 50377</strain>
    </source>
</reference>
<sequence>MNNDAGTKVATNMNGESMFTLCARGKYKYCGVDCQYFEQQLQLLMRDHGWCHMQIQGYNGSICIWLNLWTGIVFNCYIIDHSRQSISNIRSYFVKNRGCIFKQRPVQNNFIWKTVDLQVFLSQTNDVARKNALAVVVGDYAGVRVWRKQIMDIIGPKKQK</sequence>
<evidence type="ECO:0000313" key="1">
    <source>
        <dbReference type="EMBL" id="EST48673.1"/>
    </source>
</evidence>
<dbReference type="EMBL" id="KI545981">
    <property type="protein sequence ID" value="EST48673.1"/>
    <property type="molecule type" value="Genomic_DNA"/>
</dbReference>
<dbReference type="AlphaFoldDB" id="V6LWS4"/>
<dbReference type="Proteomes" id="UP000018208">
    <property type="component" value="Unassembled WGS sequence"/>
</dbReference>